<dbReference type="InterPro" id="IPR019410">
    <property type="entry name" value="Methyltransf_16"/>
</dbReference>
<comment type="caution">
    <text evidence="1">The sequence shown here is derived from an EMBL/GenBank/DDBJ whole genome shotgun (WGS) entry which is preliminary data.</text>
</comment>
<dbReference type="Pfam" id="PF10294">
    <property type="entry name" value="Methyltransf_16"/>
    <property type="match status" value="1"/>
</dbReference>
<sequence length="351" mass="39689">MMVEPPINNEDQVDLLVAQYLQLLEPPRLSIPPHNVLISPAVQQLIYQRMFDEAHVWPIPPPGYRIRVLKILMSKLEESISNPDEDEVSDDLMRSYSDLISRPRLPPFEEAQTLSYIRYTAPRGHGSRGNHKGQFVITLENRNLILASGTTGFRTWEAALHLGTYLTTPEGRLLIEGKNVVELGSGTGFLSMYCLKCLGARSVTATDRDPALISTIKDCAMRNDLSCTRISADIWEWGTPFQPNRLSSSGKPYQSFDVVLGADLIYDRDLIPLLSSTLRELFDKHRIKEFIMSATLRNLATFETFLKRCDASGLDCRRVNFESPPLESQDGFFHSTDVPIRTYRISNSLLP</sequence>
<dbReference type="AlphaFoldDB" id="A0A1J9RHL8"/>
<accession>A0A1J9RHL8</accession>
<dbReference type="GO" id="GO:0005737">
    <property type="term" value="C:cytoplasm"/>
    <property type="evidence" value="ECO:0007669"/>
    <property type="project" value="TreeGrafter"/>
</dbReference>
<organism evidence="1 2">
    <name type="scientific">Blastomyces percursus</name>
    <dbReference type="NCBI Taxonomy" id="1658174"/>
    <lineage>
        <taxon>Eukaryota</taxon>
        <taxon>Fungi</taxon>
        <taxon>Dikarya</taxon>
        <taxon>Ascomycota</taxon>
        <taxon>Pezizomycotina</taxon>
        <taxon>Eurotiomycetes</taxon>
        <taxon>Eurotiomycetidae</taxon>
        <taxon>Onygenales</taxon>
        <taxon>Ajellomycetaceae</taxon>
        <taxon>Blastomyces</taxon>
    </lineage>
</organism>
<dbReference type="SUPFAM" id="SSF53335">
    <property type="entry name" value="S-adenosyl-L-methionine-dependent methyltransferases"/>
    <property type="match status" value="1"/>
</dbReference>
<keyword evidence="2" id="KW-1185">Reference proteome</keyword>
<dbReference type="GO" id="GO:0008757">
    <property type="term" value="F:S-adenosylmethionine-dependent methyltransferase activity"/>
    <property type="evidence" value="ECO:0007669"/>
    <property type="project" value="UniProtKB-ARBA"/>
</dbReference>
<dbReference type="Gene3D" id="3.40.50.150">
    <property type="entry name" value="Vaccinia Virus protein VP39"/>
    <property type="match status" value="1"/>
</dbReference>
<dbReference type="VEuPathDB" id="FungiDB:ACJ73_00553"/>
<reference evidence="1 2" key="1">
    <citation type="submission" date="2015-08" db="EMBL/GenBank/DDBJ databases">
        <title>Emmonsia species relationships and genome sequence.</title>
        <authorList>
            <person name="Cuomo C.A."/>
            <person name="Schwartz I.S."/>
            <person name="Kenyon C."/>
            <person name="De Hoog G.S."/>
            <person name="Govender N.P."/>
            <person name="Botha A."/>
            <person name="Moreno L."/>
            <person name="De Vries M."/>
            <person name="Munoz J.F."/>
            <person name="Stielow J.B."/>
        </authorList>
    </citation>
    <scope>NUCLEOTIDE SEQUENCE [LARGE SCALE GENOMIC DNA]</scope>
    <source>
        <strain evidence="1 2">EI222</strain>
    </source>
</reference>
<evidence type="ECO:0000313" key="1">
    <source>
        <dbReference type="EMBL" id="OJD28047.1"/>
    </source>
</evidence>
<dbReference type="PANTHER" id="PTHR14614:SF130">
    <property type="entry name" value="PROTEIN-LYSINE N-METHYLTRANSFERASE EEF2KMT"/>
    <property type="match status" value="1"/>
</dbReference>
<evidence type="ECO:0000313" key="2">
    <source>
        <dbReference type="Proteomes" id="UP000242791"/>
    </source>
</evidence>
<dbReference type="InterPro" id="IPR029063">
    <property type="entry name" value="SAM-dependent_MTases_sf"/>
</dbReference>
<dbReference type="CDD" id="cd02440">
    <property type="entry name" value="AdoMet_MTases"/>
    <property type="match status" value="1"/>
</dbReference>
<dbReference type="STRING" id="1658174.A0A1J9RHL8"/>
<dbReference type="EMBL" id="LGTZ01000039">
    <property type="protein sequence ID" value="OJD28047.1"/>
    <property type="molecule type" value="Genomic_DNA"/>
</dbReference>
<dbReference type="PANTHER" id="PTHR14614">
    <property type="entry name" value="HEPATOCELLULAR CARCINOMA-ASSOCIATED ANTIGEN"/>
    <property type="match status" value="1"/>
</dbReference>
<name>A0A1J9RHL8_9EURO</name>
<protein>
    <recommendedName>
        <fullName evidence="3">FAM86 N-terminal domain-containing protein</fullName>
    </recommendedName>
</protein>
<dbReference type="OrthoDB" id="194386at2759"/>
<gene>
    <name evidence="1" type="ORF">ACJ73_00553</name>
</gene>
<evidence type="ECO:0008006" key="3">
    <source>
        <dbReference type="Google" id="ProtNLM"/>
    </source>
</evidence>
<proteinExistence type="predicted"/>
<dbReference type="Proteomes" id="UP000242791">
    <property type="component" value="Unassembled WGS sequence"/>
</dbReference>